<evidence type="ECO:0000313" key="4">
    <source>
        <dbReference type="Proteomes" id="UP000825890"/>
    </source>
</evidence>
<dbReference type="Proteomes" id="UP000825890">
    <property type="component" value="Unassembled WGS sequence"/>
</dbReference>
<dbReference type="OrthoDB" id="3644822at2759"/>
<proteinExistence type="predicted"/>
<feature type="region of interest" description="Disordered" evidence="1">
    <location>
        <begin position="53"/>
        <end position="82"/>
    </location>
</feature>
<accession>A0A9P3C835</accession>
<dbReference type="EMBL" id="BOLY01000001">
    <property type="protein sequence ID" value="GIZ38134.1"/>
    <property type="molecule type" value="Genomic_DNA"/>
</dbReference>
<feature type="transmembrane region" description="Helical" evidence="2">
    <location>
        <begin position="141"/>
        <end position="163"/>
    </location>
</feature>
<feature type="transmembrane region" description="Helical" evidence="2">
    <location>
        <begin position="15"/>
        <end position="35"/>
    </location>
</feature>
<evidence type="ECO:0000313" key="3">
    <source>
        <dbReference type="EMBL" id="GIZ38134.1"/>
    </source>
</evidence>
<sequence>MALSQPGTRWLLKELAYTSIVFIAVSNLSTSLLFIPSLLRPITTIAPLNQLEESKSTNDPSKTDSLLSVPQTPVESGRLTPQTSQRTFDFSQHLGSSGTYKAVARQFSELQTLGTKLYIPLESTAMISLVALSTTTRKWSFSWKCWLGAVGVLVTVDLLKAFFMAPLALKILRIAGDAEPIEPYEDAPIDREAEKSNTVQFLRKWNVLNLASGLVLLGTSEFVRNPRAWSRW</sequence>
<keyword evidence="4" id="KW-1185">Reference proteome</keyword>
<protein>
    <submittedName>
        <fullName evidence="3">Uncharacterized protein</fullName>
    </submittedName>
</protein>
<name>A0A9P3C835_9PEZI</name>
<keyword evidence="2" id="KW-1133">Transmembrane helix</keyword>
<evidence type="ECO:0000256" key="2">
    <source>
        <dbReference type="SAM" id="Phobius"/>
    </source>
</evidence>
<feature type="compositionally biased region" description="Polar residues" evidence="1">
    <location>
        <begin position="57"/>
        <end position="82"/>
    </location>
</feature>
<dbReference type="AlphaFoldDB" id="A0A9P3C835"/>
<comment type="caution">
    <text evidence="3">The sequence shown here is derived from an EMBL/GenBank/DDBJ whole genome shotgun (WGS) entry which is preliminary data.</text>
</comment>
<reference evidence="3 4" key="1">
    <citation type="submission" date="2021-01" db="EMBL/GenBank/DDBJ databases">
        <title>Cercospora kikuchii MAFF 305040 whole genome shotgun sequence.</title>
        <authorList>
            <person name="Kashiwa T."/>
            <person name="Suzuki T."/>
        </authorList>
    </citation>
    <scope>NUCLEOTIDE SEQUENCE [LARGE SCALE GENOMIC DNA]</scope>
    <source>
        <strain evidence="3 4">MAFF 305040</strain>
    </source>
</reference>
<keyword evidence="2" id="KW-0812">Transmembrane</keyword>
<organism evidence="3 4">
    <name type="scientific">Cercospora kikuchii</name>
    <dbReference type="NCBI Taxonomy" id="84275"/>
    <lineage>
        <taxon>Eukaryota</taxon>
        <taxon>Fungi</taxon>
        <taxon>Dikarya</taxon>
        <taxon>Ascomycota</taxon>
        <taxon>Pezizomycotina</taxon>
        <taxon>Dothideomycetes</taxon>
        <taxon>Dothideomycetidae</taxon>
        <taxon>Mycosphaerellales</taxon>
        <taxon>Mycosphaerellaceae</taxon>
        <taxon>Cercospora</taxon>
    </lineage>
</organism>
<evidence type="ECO:0000256" key="1">
    <source>
        <dbReference type="SAM" id="MobiDB-lite"/>
    </source>
</evidence>
<dbReference type="GeneID" id="68287132"/>
<dbReference type="RefSeq" id="XP_044652621.1">
    <property type="nucleotide sequence ID" value="XM_044796686.1"/>
</dbReference>
<keyword evidence="2" id="KW-0472">Membrane</keyword>
<gene>
    <name evidence="3" type="ORF">CKM354_000155700</name>
</gene>